<keyword evidence="4" id="KW-0808">Transferase</keyword>
<evidence type="ECO:0000259" key="3">
    <source>
        <dbReference type="Pfam" id="PF01757"/>
    </source>
</evidence>
<comment type="caution">
    <text evidence="4">The sequence shown here is derived from an EMBL/GenBank/DDBJ whole genome shotgun (WGS) entry which is preliminary data.</text>
</comment>
<dbReference type="Proteomes" id="UP000225740">
    <property type="component" value="Unassembled WGS sequence"/>
</dbReference>
<keyword evidence="5" id="KW-1185">Reference proteome</keyword>
<name>A0A2G1WDQ9_9BACT</name>
<dbReference type="PANTHER" id="PTHR23028">
    <property type="entry name" value="ACETYLTRANSFERASE"/>
    <property type="match status" value="1"/>
</dbReference>
<organism evidence="4 5">
    <name type="scientific">Rhodopirellula bahusiensis</name>
    <dbReference type="NCBI Taxonomy" id="2014065"/>
    <lineage>
        <taxon>Bacteria</taxon>
        <taxon>Pseudomonadati</taxon>
        <taxon>Planctomycetota</taxon>
        <taxon>Planctomycetia</taxon>
        <taxon>Pirellulales</taxon>
        <taxon>Pirellulaceae</taxon>
        <taxon>Rhodopirellula</taxon>
    </lineage>
</organism>
<feature type="transmembrane region" description="Helical" evidence="2">
    <location>
        <begin position="223"/>
        <end position="242"/>
    </location>
</feature>
<dbReference type="GO" id="GO:0016020">
    <property type="term" value="C:membrane"/>
    <property type="evidence" value="ECO:0007669"/>
    <property type="project" value="TreeGrafter"/>
</dbReference>
<keyword evidence="2" id="KW-0472">Membrane</keyword>
<dbReference type="Pfam" id="PF01757">
    <property type="entry name" value="Acyl_transf_3"/>
    <property type="match status" value="1"/>
</dbReference>
<dbReference type="GO" id="GO:0016747">
    <property type="term" value="F:acyltransferase activity, transferring groups other than amino-acyl groups"/>
    <property type="evidence" value="ECO:0007669"/>
    <property type="project" value="InterPro"/>
</dbReference>
<evidence type="ECO:0000313" key="5">
    <source>
        <dbReference type="Proteomes" id="UP000225740"/>
    </source>
</evidence>
<dbReference type="InterPro" id="IPR050879">
    <property type="entry name" value="Acyltransferase_3"/>
</dbReference>
<protein>
    <submittedName>
        <fullName evidence="4">Acyltransferase</fullName>
    </submittedName>
</protein>
<feature type="transmembrane region" description="Helical" evidence="2">
    <location>
        <begin position="135"/>
        <end position="153"/>
    </location>
</feature>
<keyword evidence="2" id="KW-0812">Transmembrane</keyword>
<evidence type="ECO:0000313" key="4">
    <source>
        <dbReference type="EMBL" id="PHQ37157.1"/>
    </source>
</evidence>
<reference evidence="4 5" key="1">
    <citation type="submission" date="2017-06" db="EMBL/GenBank/DDBJ databases">
        <title>Description of Rhodopirellula bahusiensis sp. nov.</title>
        <authorList>
            <person name="Kizina J."/>
            <person name="Harder J."/>
        </authorList>
    </citation>
    <scope>NUCLEOTIDE SEQUENCE [LARGE SCALE GENOMIC DNA]</scope>
    <source>
        <strain evidence="4 5">SWK21</strain>
    </source>
</reference>
<evidence type="ECO:0000256" key="1">
    <source>
        <dbReference type="SAM" id="MobiDB-lite"/>
    </source>
</evidence>
<feature type="transmembrane region" description="Helical" evidence="2">
    <location>
        <begin position="393"/>
        <end position="414"/>
    </location>
</feature>
<dbReference type="OrthoDB" id="9796461at2"/>
<dbReference type="EMBL" id="NIZW01000001">
    <property type="protein sequence ID" value="PHQ37157.1"/>
    <property type="molecule type" value="Genomic_DNA"/>
</dbReference>
<feature type="region of interest" description="Disordered" evidence="1">
    <location>
        <begin position="1"/>
        <end position="34"/>
    </location>
</feature>
<sequence length="448" mass="49331">MQSAPPPSDSDSATGPFSGHFPSEHAWDNPPVQERWEEPVVPTLPAVRSSLEVRQLARAVRKGRDVSFGGFSPADSEQETLESETVETPSTLKLHRRILELDALRAMAAINLVLFHFTHVYAVKFGFSSPLGGEWPYGAYGVELFFILSGFVNSMSLMRRGKPVDFVAARLIRIVPLFLMVIFANLWIVTFAPLNGQPVSTQQFLANLTLMPRVFGYECIDPVMWTLQVEMMFYFVLVTLFCKGYLQRYFVGWGSLLVASLVLCPALDAAQASYGHTSLFAALSAVRHLLVLDFVPLFAIGFLLYMIKTGVGPKWKNLLGIVVAAGVFHSIDHGKHNPAATALIIGLVTMAAYGKIPVLRMKPFVTISAISYALYLCHNNLGCVLLNTFDQAGLPPLVCLAIVIVFSFALALVITNRIEQPITKALRRLYAKVSERVRRPSVAEAVAG</sequence>
<dbReference type="AlphaFoldDB" id="A0A2G1WDQ9"/>
<keyword evidence="4" id="KW-0012">Acyltransferase</keyword>
<dbReference type="InterPro" id="IPR002656">
    <property type="entry name" value="Acyl_transf_3_dom"/>
</dbReference>
<keyword evidence="2" id="KW-1133">Transmembrane helix</keyword>
<dbReference type="GO" id="GO:0000271">
    <property type="term" value="P:polysaccharide biosynthetic process"/>
    <property type="evidence" value="ECO:0007669"/>
    <property type="project" value="TreeGrafter"/>
</dbReference>
<feature type="domain" description="Acyltransferase 3" evidence="3">
    <location>
        <begin position="99"/>
        <end position="415"/>
    </location>
</feature>
<proteinExistence type="predicted"/>
<feature type="transmembrane region" description="Helical" evidence="2">
    <location>
        <begin position="103"/>
        <end position="123"/>
    </location>
</feature>
<feature type="transmembrane region" description="Helical" evidence="2">
    <location>
        <begin position="249"/>
        <end position="269"/>
    </location>
</feature>
<feature type="transmembrane region" description="Helical" evidence="2">
    <location>
        <begin position="363"/>
        <end position="381"/>
    </location>
</feature>
<dbReference type="GeneID" id="90607062"/>
<dbReference type="RefSeq" id="WP_099258949.1">
    <property type="nucleotide sequence ID" value="NZ_NIZW01000001.1"/>
</dbReference>
<dbReference type="PANTHER" id="PTHR23028:SF131">
    <property type="entry name" value="BLR2367 PROTEIN"/>
    <property type="match status" value="1"/>
</dbReference>
<feature type="transmembrane region" description="Helical" evidence="2">
    <location>
        <begin position="174"/>
        <end position="194"/>
    </location>
</feature>
<gene>
    <name evidence="4" type="ORF">CEE69_02055</name>
</gene>
<evidence type="ECO:0000256" key="2">
    <source>
        <dbReference type="SAM" id="Phobius"/>
    </source>
</evidence>
<accession>A0A2G1WDQ9</accession>
<feature type="transmembrane region" description="Helical" evidence="2">
    <location>
        <begin position="289"/>
        <end position="307"/>
    </location>
</feature>